<protein>
    <submittedName>
        <fullName evidence="1">Uncharacterized protein</fullName>
    </submittedName>
</protein>
<name>A0A369LHW2_9ACTN</name>
<evidence type="ECO:0000313" key="1">
    <source>
        <dbReference type="EMBL" id="RDB58722.1"/>
    </source>
</evidence>
<organism evidence="1 2">
    <name type="scientific">Slackia isoflavoniconvertens</name>
    <dbReference type="NCBI Taxonomy" id="572010"/>
    <lineage>
        <taxon>Bacteria</taxon>
        <taxon>Bacillati</taxon>
        <taxon>Actinomycetota</taxon>
        <taxon>Coriobacteriia</taxon>
        <taxon>Eggerthellales</taxon>
        <taxon>Eggerthellaceae</taxon>
        <taxon>Slackia</taxon>
    </lineage>
</organism>
<dbReference type="SUPFAM" id="SSF48452">
    <property type="entry name" value="TPR-like"/>
    <property type="match status" value="1"/>
</dbReference>
<dbReference type="Gene3D" id="1.25.40.10">
    <property type="entry name" value="Tetratricopeptide repeat domain"/>
    <property type="match status" value="1"/>
</dbReference>
<dbReference type="AlphaFoldDB" id="A0A369LHW2"/>
<dbReference type="InterPro" id="IPR011990">
    <property type="entry name" value="TPR-like_helical_dom_sf"/>
</dbReference>
<dbReference type="RefSeq" id="WP_114615522.1">
    <property type="nucleotide sequence ID" value="NZ_PPTO01000007.1"/>
</dbReference>
<dbReference type="Proteomes" id="UP000253975">
    <property type="component" value="Unassembled WGS sequence"/>
</dbReference>
<accession>A0A369LHW2</accession>
<comment type="caution">
    <text evidence="1">The sequence shown here is derived from an EMBL/GenBank/DDBJ whole genome shotgun (WGS) entry which is preliminary data.</text>
</comment>
<proteinExistence type="predicted"/>
<sequence>MGSPVKLSFFAKRDVLRCVPLMPSGATYGYISSGLAMPKGGACYVAAFDNPTNTSKAHIVAYIDWFGRAYSCDEPLAQEPLRDPDLVAYTCGGNVESTETNRENDDATSSARLDVFLCDGSRQTVAEARVVNVDNTRKAEFSYTAIDDSFPGKFEVANPTRYLEFMSTAYLAFVEFARCTEWEPESASDDSVNNGTVPNGAFDLAAVFSRFQQSDFFDAINREVLEAETSWSENPEQARGIERFLVNGLRDSGLVGISADTLTVEGAAEGPNARLIRTSRYSNLFFLDFVYNSQTECLEDGAFTSCDATRDMRHKLLRAESALNRFLMVSNFLESEEDDTFEQTEEEISKLADSFVEYLCVQAPDPNSPLEAKGRWDTHVAIAQAGELWRAPYRIPYEFCLNEACTEVGFNLAVPCKSAMAQTHWDDDVDDYLPYTPIESSAIESRYAAHAALLAASSAFHASASIEKVYVNCLRDGNKEDIVISVEFDRKTLCDAYSASKANAFSEPFETLSRFNAHFKFEGDNGLCNIEKLFSLGKGDFKSSFERLVAIDTTPFNEKARDMLHVDCPMRMSIFEDGQRRAYADEVSAALDAGVENAELTLKQIHDRTEDLLVRDICTRLLAAFSEGALGETSFLEVKEAFMDAYGLKPAMMRASSLMRDDDPAAIGLLEELAAQGDTIDGFNDTSRVCYRYFDSYETRAIYAKRCLDDAKGRIVNPLADEVFLAHDSLAQELTTTITGADEALGHAQRCIELSPARAYSYLRAARAYFMKDDYENEVKMCCKALEVTWRADDAGLAFYWLAYSFWKLEKYDAAVACYKRCSMLNSYMAAEAKTELDELLSSVKGLKRHSVEEDEAILEAHGVPLNALTENAEFLLAAAKETIDSSAVSLGCIFAAAGVRILRDDAIVPALRALNATM</sequence>
<dbReference type="EMBL" id="PPTO01000007">
    <property type="protein sequence ID" value="RDB58722.1"/>
    <property type="molecule type" value="Genomic_DNA"/>
</dbReference>
<reference evidence="1 2" key="1">
    <citation type="journal article" date="2018" name="Elife">
        <title>Discovery and characterization of a prevalent human gut bacterial enzyme sufficient for the inactivation of a family of plant toxins.</title>
        <authorList>
            <person name="Koppel N."/>
            <person name="Bisanz J.E."/>
            <person name="Pandelia M.E."/>
            <person name="Turnbaugh P.J."/>
            <person name="Balskus E.P."/>
        </authorList>
    </citation>
    <scope>NUCLEOTIDE SEQUENCE [LARGE SCALE GENOMIC DNA]</scope>
    <source>
        <strain evidence="1 2">OB21 GAM31</strain>
    </source>
</reference>
<evidence type="ECO:0000313" key="2">
    <source>
        <dbReference type="Proteomes" id="UP000253975"/>
    </source>
</evidence>
<gene>
    <name evidence="1" type="ORF">C1881_05440</name>
</gene>